<dbReference type="PIRSF" id="PIRSF018266">
    <property type="entry name" value="FecR"/>
    <property type="match status" value="1"/>
</dbReference>
<dbReference type="AlphaFoldDB" id="A0A656Z766"/>
<reference evidence="1 2" key="1">
    <citation type="journal article" date="2016" name="ISME J.">
        <title>Integrated multi-omics analyses reveal the biochemical mechanisms and phylogenetic relevance of anaerobic androgen biodegradation in the environment.</title>
        <authorList>
            <person name="Yang F.C."/>
            <person name="Chen Y.L."/>
            <person name="Tang S.L."/>
            <person name="Yu C.P."/>
            <person name="Wang P.H."/>
            <person name="Ismail W."/>
            <person name="Wang C.H."/>
            <person name="Ding J.Y."/>
            <person name="Yang C.Y."/>
            <person name="Yang C.Y."/>
            <person name="Chiang Y.R."/>
        </authorList>
    </citation>
    <scope>NUCLEOTIDE SEQUENCE [LARGE SCALE GENOMIC DNA]</scope>
    <source>
        <strain evidence="1 2">DSM 13999</strain>
    </source>
</reference>
<dbReference type="EMBL" id="LFZK01000002">
    <property type="protein sequence ID" value="KYC28957.1"/>
    <property type="molecule type" value="Genomic_DNA"/>
</dbReference>
<dbReference type="Pfam" id="PF16220">
    <property type="entry name" value="DUF4880"/>
    <property type="match status" value="1"/>
</dbReference>
<dbReference type="OrthoDB" id="1100567at2"/>
<dbReference type="InterPro" id="IPR032623">
    <property type="entry name" value="FecR_N"/>
</dbReference>
<organism evidence="1 2">
    <name type="scientific">Sterolibacterium denitrificans</name>
    <dbReference type="NCBI Taxonomy" id="157592"/>
    <lineage>
        <taxon>Bacteria</taxon>
        <taxon>Pseudomonadati</taxon>
        <taxon>Pseudomonadota</taxon>
        <taxon>Betaproteobacteria</taxon>
        <taxon>Nitrosomonadales</taxon>
        <taxon>Sterolibacteriaceae</taxon>
        <taxon>Sterolibacterium</taxon>
    </lineage>
</organism>
<evidence type="ECO:0000313" key="2">
    <source>
        <dbReference type="Proteomes" id="UP000243416"/>
    </source>
</evidence>
<keyword evidence="2" id="KW-1185">Reference proteome</keyword>
<dbReference type="Proteomes" id="UP000243416">
    <property type="component" value="Unassembled WGS sequence"/>
</dbReference>
<name>A0A656Z766_9PROT</name>
<dbReference type="GO" id="GO:0016989">
    <property type="term" value="F:sigma factor antagonist activity"/>
    <property type="evidence" value="ECO:0007669"/>
    <property type="project" value="TreeGrafter"/>
</dbReference>
<protein>
    <submittedName>
        <fullName evidence="1">Uncharacterized protein</fullName>
    </submittedName>
</protein>
<comment type="caution">
    <text evidence="1">The sequence shown here is derived from an EMBL/GenBank/DDBJ whole genome shotgun (WGS) entry which is preliminary data.</text>
</comment>
<dbReference type="Gene3D" id="2.60.120.1440">
    <property type="match status" value="1"/>
</dbReference>
<accession>A0A656Z766</accession>
<gene>
    <name evidence="1" type="ORF">ACY05_03680</name>
</gene>
<proteinExistence type="predicted"/>
<dbReference type="PANTHER" id="PTHR30273">
    <property type="entry name" value="PERIPLASMIC SIGNAL SENSOR AND SIGMA FACTOR ACTIVATOR FECR-RELATED"/>
    <property type="match status" value="1"/>
</dbReference>
<evidence type="ECO:0000313" key="1">
    <source>
        <dbReference type="EMBL" id="KYC28957.1"/>
    </source>
</evidence>
<dbReference type="PANTHER" id="PTHR30273:SF2">
    <property type="entry name" value="PROTEIN FECR"/>
    <property type="match status" value="1"/>
</dbReference>
<dbReference type="RefSeq" id="WP_083522897.1">
    <property type="nucleotide sequence ID" value="NZ_LFZK01000002.1"/>
</dbReference>
<dbReference type="InterPro" id="IPR012373">
    <property type="entry name" value="Ferrdict_sens_TM"/>
</dbReference>
<dbReference type="Pfam" id="PF04773">
    <property type="entry name" value="FecR"/>
    <property type="match status" value="1"/>
</dbReference>
<sequence>MNSPAAMDGVAQQAAEWIVRLGTDDPQERQAAASGYAAWQAADPRHAVAAERLEKLMDGLEHIRRSGTQETARKALRAAPDAAWTRLQGSTVAILLVCALALSLSVWQVWQDDPAGRMLANLRTERGEWASHTLDDGSRLSLGGASEVSLDFNARQRTVKLLQGAILVNVASEAGRPFVVETEHGRIRALGTRFLVSKEAGCTRLGMRESRVEVRAAPAGFPAVVRAGESLAFGPACHEDPLPQPIDADLLEAAWQTHQMVVRDRPLGEVLDALARQRYGYIHYDREAIANIRVSAVLSLTDTDRSLQLLANSFPALRIRSLTPYLVVVSRKAER</sequence>
<dbReference type="InterPro" id="IPR006860">
    <property type="entry name" value="FecR"/>
</dbReference>